<dbReference type="Proteomes" id="UP000259030">
    <property type="component" value="Plasmid pDFI3"/>
</dbReference>
<keyword evidence="1" id="KW-0614">Plasmid</keyword>
<proteinExistence type="predicted"/>
<gene>
    <name evidence="1" type="ORF">DFI_18685</name>
</gene>
<evidence type="ECO:0000313" key="1">
    <source>
        <dbReference type="EMBL" id="ASN83225.1"/>
    </source>
</evidence>
<sequence>MDMTPLPNPAALQHLIQNLSGQRTNAHYTLSGDTLHGELRFEHGTLGQVTALTSAGPLTGGAALQYLLDDNSRYPLTLQQLEPGARKVPDMPDDLDLELQFDPAMAELMARGEGPESTVIIPAAFWTTTQQVLNRAVGPAAMSLVRRSAKKHGLAVGENLTMGQARTLHRELADTVSATKRGALETQFTQLLSQYR</sequence>
<evidence type="ECO:0000313" key="2">
    <source>
        <dbReference type="Proteomes" id="UP000259030"/>
    </source>
</evidence>
<accession>A0A221T2U8</accession>
<dbReference type="AlphaFoldDB" id="A0A221T2U8"/>
<keyword evidence="2" id="KW-1185">Reference proteome</keyword>
<geneLocation type="plasmid" evidence="2">
    <name>pdfi3</name>
</geneLocation>
<name>A0A221T2U8_9DEIO</name>
<dbReference type="EMBL" id="CP021084">
    <property type="protein sequence ID" value="ASN83225.1"/>
    <property type="molecule type" value="Genomic_DNA"/>
</dbReference>
<organism evidence="1 2">
    <name type="scientific">Deinococcus ficus</name>
    <dbReference type="NCBI Taxonomy" id="317577"/>
    <lineage>
        <taxon>Bacteria</taxon>
        <taxon>Thermotogati</taxon>
        <taxon>Deinococcota</taxon>
        <taxon>Deinococci</taxon>
        <taxon>Deinococcales</taxon>
        <taxon>Deinococcaceae</taxon>
        <taxon>Deinococcus</taxon>
    </lineage>
</organism>
<protein>
    <submittedName>
        <fullName evidence="1">Uncharacterized protein</fullName>
    </submittedName>
</protein>
<dbReference type="KEGG" id="dfc:DFI_18685"/>
<reference evidence="1 2" key="1">
    <citation type="submission" date="2017-05" db="EMBL/GenBank/DDBJ databases">
        <title>The complete genome sequence of Deinococcus ficus isolated from the rhizosphere of the Ficus religiosa L. in Taiwan.</title>
        <authorList>
            <person name="Wu K.-M."/>
            <person name="Liao T.-L."/>
            <person name="Liu Y.-M."/>
            <person name="Young C.-C."/>
            <person name="Tsai S.-F."/>
        </authorList>
    </citation>
    <scope>NUCLEOTIDE SEQUENCE [LARGE SCALE GENOMIC DNA]</scope>
    <source>
        <strain evidence="1 2">CC-FR2-10</strain>
        <plasmid evidence="2">pdfi3</plasmid>
    </source>
</reference>